<evidence type="ECO:0000313" key="12">
    <source>
        <dbReference type="Proteomes" id="UP001642464"/>
    </source>
</evidence>
<dbReference type="Pfam" id="PF07992">
    <property type="entry name" value="Pyr_redox_2"/>
    <property type="match status" value="1"/>
</dbReference>
<dbReference type="EMBL" id="CAXAMM010037891">
    <property type="protein sequence ID" value="CAK9077822.1"/>
    <property type="molecule type" value="Genomic_DNA"/>
</dbReference>
<accession>A0ABP0PRD7</accession>
<name>A0ABP0PRD7_9DINO</name>
<dbReference type="Pfam" id="PF02852">
    <property type="entry name" value="Pyr_redox_dim"/>
    <property type="match status" value="1"/>
</dbReference>
<organism evidence="11 12">
    <name type="scientific">Durusdinium trenchii</name>
    <dbReference type="NCBI Taxonomy" id="1381693"/>
    <lineage>
        <taxon>Eukaryota</taxon>
        <taxon>Sar</taxon>
        <taxon>Alveolata</taxon>
        <taxon>Dinophyceae</taxon>
        <taxon>Suessiales</taxon>
        <taxon>Symbiodiniaceae</taxon>
        <taxon>Durusdinium</taxon>
    </lineage>
</organism>
<dbReference type="PROSITE" id="PS00076">
    <property type="entry name" value="PYRIDINE_REDOX_1"/>
    <property type="match status" value="1"/>
</dbReference>
<sequence>MNTTYDLIVIGSGPGGYVCAIRAAQLGLKTAIVEKRSTYGGTCLNVGCIPSKALLHASELYEEAGHGFDKMGIKVSPELDLKRMLAFKDEGVKGNVDGVAFLIKKNKIDPFHGTGRIVKPGRVEVTAPGGEKTLVDGRAIVIATGSDVAQLPGIEIDETDIVSSTGALSLSSVPDRLLVVGAGVIGLELGSVWRRLGADVTVVEYLDRILPGMDGEVAKQLERIYSKQGLSFRLGTKVVGVERNDDGLEVTLEPANGGAQDRLEADVVLVAIGRVPFTEGLGLDDAGVLRDKRGRITVNGQFETNVTGIYAIGDAIAGPMLAHKAEDEGIAVAEILAGQAGHVNHDVIPSVIYTTPEVASVGKTEEELKADDVPYTSGKFPFLANGRAKVNKTTDGFVKILAHAETDRILGVHIIGANASELIAEAAVIMEFHGSAEDLARTCHAHPTLSEAVKEAALAVFRTRDFVSRAGRRRSLFDGGDGVTGSSQQRDETFLARQVQSADGHEHAAFVEGVQGGVEHRGVAVDDDGLAESLEARRGYAGLLGQHHLQFPDGADLPVEIELHHRFHQVVGVVDQREIGAQHAELLIFGNRRQDFDLFVGRFQPRYRDSMDARFFGDGHVEHDFAFLQAPALAGGAREQHGNHPGTIEAHGFRRDARSADGFQNFLELVLGEERVERSAVGVDGGFGGPEQRAGRCR</sequence>
<dbReference type="InterPro" id="IPR004099">
    <property type="entry name" value="Pyr_nucl-diS_OxRdtase_dimer"/>
</dbReference>
<protein>
    <recommendedName>
        <fullName evidence="8">Dihydrolipoyl dehydrogenase</fullName>
        <ecNumber evidence="8">1.8.1.4</ecNumber>
    </recommendedName>
</protein>
<dbReference type="InterPro" id="IPR036188">
    <property type="entry name" value="FAD/NAD-bd_sf"/>
</dbReference>
<keyword evidence="2 8" id="KW-0285">Flavoprotein</keyword>
<feature type="domain" description="Pyridine nucleotide-disulphide oxidoreductase dimerisation" evidence="9">
    <location>
        <begin position="348"/>
        <end position="457"/>
    </location>
</feature>
<dbReference type="InterPro" id="IPR050151">
    <property type="entry name" value="Class-I_Pyr_Nuc-Dis_Oxidored"/>
</dbReference>
<dbReference type="Gene3D" id="3.50.50.60">
    <property type="entry name" value="FAD/NAD(P)-binding domain"/>
    <property type="match status" value="2"/>
</dbReference>
<gene>
    <name evidence="11" type="ORF">SCF082_LOCUS37295</name>
</gene>
<evidence type="ECO:0000256" key="1">
    <source>
        <dbReference type="ARBA" id="ARBA00007532"/>
    </source>
</evidence>
<dbReference type="PRINTS" id="PR00411">
    <property type="entry name" value="PNDRDTASEI"/>
</dbReference>
<evidence type="ECO:0000256" key="5">
    <source>
        <dbReference type="ARBA" id="ARBA00023027"/>
    </source>
</evidence>
<evidence type="ECO:0000256" key="6">
    <source>
        <dbReference type="ARBA" id="ARBA00023157"/>
    </source>
</evidence>
<dbReference type="SUPFAM" id="SSF51905">
    <property type="entry name" value="FAD/NAD(P)-binding domain"/>
    <property type="match status" value="1"/>
</dbReference>
<comment type="similarity">
    <text evidence="1 8">Belongs to the class-I pyridine nucleotide-disulfide oxidoreductase family.</text>
</comment>
<evidence type="ECO:0000256" key="8">
    <source>
        <dbReference type="RuleBase" id="RU003692"/>
    </source>
</evidence>
<evidence type="ECO:0000313" key="11">
    <source>
        <dbReference type="EMBL" id="CAK9077822.1"/>
    </source>
</evidence>
<dbReference type="PRINTS" id="PR00368">
    <property type="entry name" value="FADPNR"/>
</dbReference>
<keyword evidence="4 8" id="KW-0560">Oxidoreductase</keyword>
<comment type="miscellaneous">
    <text evidence="8">The active site is a redox-active disulfide bond.</text>
</comment>
<keyword evidence="7 8" id="KW-0676">Redox-active center</keyword>
<dbReference type="InterPro" id="IPR016156">
    <property type="entry name" value="FAD/NAD-linked_Rdtase_dimer_sf"/>
</dbReference>
<keyword evidence="5 8" id="KW-0520">NAD</keyword>
<dbReference type="Gene3D" id="3.30.390.30">
    <property type="match status" value="1"/>
</dbReference>
<dbReference type="InterPro" id="IPR012999">
    <property type="entry name" value="Pyr_OxRdtase_I_AS"/>
</dbReference>
<evidence type="ECO:0000256" key="2">
    <source>
        <dbReference type="ARBA" id="ARBA00022630"/>
    </source>
</evidence>
<keyword evidence="6" id="KW-1015">Disulfide bond</keyword>
<dbReference type="PANTHER" id="PTHR22912">
    <property type="entry name" value="DISULFIDE OXIDOREDUCTASE"/>
    <property type="match status" value="1"/>
</dbReference>
<keyword evidence="3 8" id="KW-0274">FAD</keyword>
<dbReference type="InterPro" id="IPR006258">
    <property type="entry name" value="Lipoamide_DH"/>
</dbReference>
<comment type="caution">
    <text evidence="11">The sequence shown here is derived from an EMBL/GenBank/DDBJ whole genome shotgun (WGS) entry which is preliminary data.</text>
</comment>
<dbReference type="PANTHER" id="PTHR22912:SF151">
    <property type="entry name" value="DIHYDROLIPOYL DEHYDROGENASE, MITOCHONDRIAL"/>
    <property type="match status" value="1"/>
</dbReference>
<keyword evidence="12" id="KW-1185">Reference proteome</keyword>
<dbReference type="EC" id="1.8.1.4" evidence="8"/>
<evidence type="ECO:0000256" key="4">
    <source>
        <dbReference type="ARBA" id="ARBA00023002"/>
    </source>
</evidence>
<evidence type="ECO:0000256" key="3">
    <source>
        <dbReference type="ARBA" id="ARBA00022827"/>
    </source>
</evidence>
<comment type="cofactor">
    <cofactor evidence="8">
        <name>FAD</name>
        <dbReference type="ChEBI" id="CHEBI:57692"/>
    </cofactor>
    <text evidence="8">Binds 1 FAD per subunit.</text>
</comment>
<proteinExistence type="inferred from homology"/>
<feature type="domain" description="FAD/NAD(P)-binding" evidence="10">
    <location>
        <begin position="5"/>
        <end position="329"/>
    </location>
</feature>
<dbReference type="SUPFAM" id="SSF55424">
    <property type="entry name" value="FAD/NAD-linked reductases, dimerisation (C-terminal) domain"/>
    <property type="match status" value="1"/>
</dbReference>
<dbReference type="NCBIfam" id="TIGR01350">
    <property type="entry name" value="lipoamide_DH"/>
    <property type="match status" value="1"/>
</dbReference>
<evidence type="ECO:0000259" key="10">
    <source>
        <dbReference type="Pfam" id="PF07992"/>
    </source>
</evidence>
<dbReference type="InterPro" id="IPR023753">
    <property type="entry name" value="FAD/NAD-binding_dom"/>
</dbReference>
<reference evidence="11 12" key="1">
    <citation type="submission" date="2024-02" db="EMBL/GenBank/DDBJ databases">
        <authorList>
            <person name="Chen Y."/>
            <person name="Shah S."/>
            <person name="Dougan E. K."/>
            <person name="Thang M."/>
            <person name="Chan C."/>
        </authorList>
    </citation>
    <scope>NUCLEOTIDE SEQUENCE [LARGE SCALE GENOMIC DNA]</scope>
</reference>
<evidence type="ECO:0000256" key="7">
    <source>
        <dbReference type="ARBA" id="ARBA00023284"/>
    </source>
</evidence>
<dbReference type="Proteomes" id="UP001642464">
    <property type="component" value="Unassembled WGS sequence"/>
</dbReference>
<comment type="catalytic activity">
    <reaction evidence="8">
        <text>N(6)-[(R)-dihydrolipoyl]-L-lysyl-[protein] + NAD(+) = N(6)-[(R)-lipoyl]-L-lysyl-[protein] + NADH + H(+)</text>
        <dbReference type="Rhea" id="RHEA:15045"/>
        <dbReference type="Rhea" id="RHEA-COMP:10474"/>
        <dbReference type="Rhea" id="RHEA-COMP:10475"/>
        <dbReference type="ChEBI" id="CHEBI:15378"/>
        <dbReference type="ChEBI" id="CHEBI:57540"/>
        <dbReference type="ChEBI" id="CHEBI:57945"/>
        <dbReference type="ChEBI" id="CHEBI:83099"/>
        <dbReference type="ChEBI" id="CHEBI:83100"/>
        <dbReference type="EC" id="1.8.1.4"/>
    </reaction>
</comment>
<evidence type="ECO:0000259" key="9">
    <source>
        <dbReference type="Pfam" id="PF02852"/>
    </source>
</evidence>